<dbReference type="Gene3D" id="3.90.940.10">
    <property type="match status" value="1"/>
</dbReference>
<evidence type="ECO:0000256" key="9">
    <source>
        <dbReference type="ARBA" id="ARBA00048552"/>
    </source>
</evidence>
<dbReference type="Proteomes" id="UP000824089">
    <property type="component" value="Unassembled WGS sequence"/>
</dbReference>
<name>A0A9D1I7P6_9CLOT</name>
<keyword evidence="5 10" id="KW-0808">Transferase</keyword>
<dbReference type="EC" id="2.7.7.6" evidence="2 10"/>
<sequence>MIYPAIAQLLEKVDNRYTLVMEIAKRARQITAGSESRVNCESRKPVTIAVNEISEGKVTYTRTKEGIK</sequence>
<evidence type="ECO:0000256" key="1">
    <source>
        <dbReference type="ARBA" id="ARBA00006711"/>
    </source>
</evidence>
<comment type="caution">
    <text evidence="11">The sequence shown here is derived from an EMBL/GenBank/DDBJ whole genome shotgun (WGS) entry which is preliminary data.</text>
</comment>
<evidence type="ECO:0000256" key="10">
    <source>
        <dbReference type="HAMAP-Rule" id="MF_00366"/>
    </source>
</evidence>
<evidence type="ECO:0000313" key="12">
    <source>
        <dbReference type="Proteomes" id="UP000824089"/>
    </source>
</evidence>
<dbReference type="HAMAP" id="MF_00366">
    <property type="entry name" value="RNApol_bact_RpoZ"/>
    <property type="match status" value="1"/>
</dbReference>
<dbReference type="EMBL" id="DVMM01000072">
    <property type="protein sequence ID" value="HIU29372.1"/>
    <property type="molecule type" value="Genomic_DNA"/>
</dbReference>
<dbReference type="SUPFAM" id="SSF63562">
    <property type="entry name" value="RPB6/omega subunit-like"/>
    <property type="match status" value="1"/>
</dbReference>
<dbReference type="InterPro" id="IPR003716">
    <property type="entry name" value="DNA-dir_RNA_pol_omega"/>
</dbReference>
<dbReference type="NCBIfam" id="TIGR00690">
    <property type="entry name" value="rpoZ"/>
    <property type="match status" value="1"/>
</dbReference>
<evidence type="ECO:0000256" key="6">
    <source>
        <dbReference type="ARBA" id="ARBA00022695"/>
    </source>
</evidence>
<comment type="catalytic activity">
    <reaction evidence="9 10">
        <text>RNA(n) + a ribonucleoside 5'-triphosphate = RNA(n+1) + diphosphate</text>
        <dbReference type="Rhea" id="RHEA:21248"/>
        <dbReference type="Rhea" id="RHEA-COMP:14527"/>
        <dbReference type="Rhea" id="RHEA-COMP:17342"/>
        <dbReference type="ChEBI" id="CHEBI:33019"/>
        <dbReference type="ChEBI" id="CHEBI:61557"/>
        <dbReference type="ChEBI" id="CHEBI:140395"/>
        <dbReference type="EC" id="2.7.7.6"/>
    </reaction>
</comment>
<comment type="subunit">
    <text evidence="10">The RNAP catalytic core consists of 2 alpha, 1 beta, 1 beta' and 1 omega subunit. When a sigma factor is associated with the core the holoenzyme is formed, which can initiate transcription.</text>
</comment>
<reference evidence="11" key="2">
    <citation type="journal article" date="2021" name="PeerJ">
        <title>Extensive microbial diversity within the chicken gut microbiome revealed by metagenomics and culture.</title>
        <authorList>
            <person name="Gilroy R."/>
            <person name="Ravi A."/>
            <person name="Getino M."/>
            <person name="Pursley I."/>
            <person name="Horton D.L."/>
            <person name="Alikhan N.F."/>
            <person name="Baker D."/>
            <person name="Gharbi K."/>
            <person name="Hall N."/>
            <person name="Watson M."/>
            <person name="Adriaenssens E.M."/>
            <person name="Foster-Nyarko E."/>
            <person name="Jarju S."/>
            <person name="Secka A."/>
            <person name="Antonio M."/>
            <person name="Oren A."/>
            <person name="Chaudhuri R.R."/>
            <person name="La Ragione R."/>
            <person name="Hildebrand F."/>
            <person name="Pallen M.J."/>
        </authorList>
    </citation>
    <scope>NUCLEOTIDE SEQUENCE</scope>
    <source>
        <strain evidence="11">CHK195-4489</strain>
    </source>
</reference>
<evidence type="ECO:0000256" key="8">
    <source>
        <dbReference type="ARBA" id="ARBA00029924"/>
    </source>
</evidence>
<dbReference type="SMART" id="SM01409">
    <property type="entry name" value="RNA_pol_Rpb6"/>
    <property type="match status" value="1"/>
</dbReference>
<protein>
    <recommendedName>
        <fullName evidence="3 10">DNA-directed RNA polymerase subunit omega</fullName>
        <shortName evidence="10">RNAP omega subunit</shortName>
        <ecNumber evidence="2 10">2.7.7.6</ecNumber>
    </recommendedName>
    <alternativeName>
        <fullName evidence="10">RNA polymerase omega subunit</fullName>
    </alternativeName>
    <alternativeName>
        <fullName evidence="8 10">Transcriptase subunit omega</fullName>
    </alternativeName>
</protein>
<dbReference type="AlphaFoldDB" id="A0A9D1I7P6"/>
<dbReference type="Pfam" id="PF01192">
    <property type="entry name" value="RNA_pol_Rpb6"/>
    <property type="match status" value="1"/>
</dbReference>
<evidence type="ECO:0000256" key="5">
    <source>
        <dbReference type="ARBA" id="ARBA00022679"/>
    </source>
</evidence>
<dbReference type="GO" id="GO:0006351">
    <property type="term" value="P:DNA-templated transcription"/>
    <property type="evidence" value="ECO:0007669"/>
    <property type="project" value="UniProtKB-UniRule"/>
</dbReference>
<evidence type="ECO:0000256" key="4">
    <source>
        <dbReference type="ARBA" id="ARBA00022478"/>
    </source>
</evidence>
<evidence type="ECO:0000256" key="2">
    <source>
        <dbReference type="ARBA" id="ARBA00012418"/>
    </source>
</evidence>
<dbReference type="PANTHER" id="PTHR34476:SF1">
    <property type="entry name" value="DNA-DIRECTED RNA POLYMERASE SUBUNIT OMEGA"/>
    <property type="match status" value="1"/>
</dbReference>
<reference evidence="11" key="1">
    <citation type="submission" date="2020-10" db="EMBL/GenBank/DDBJ databases">
        <authorList>
            <person name="Gilroy R."/>
        </authorList>
    </citation>
    <scope>NUCLEOTIDE SEQUENCE</scope>
    <source>
        <strain evidence="11">CHK195-4489</strain>
    </source>
</reference>
<evidence type="ECO:0000313" key="11">
    <source>
        <dbReference type="EMBL" id="HIU29372.1"/>
    </source>
</evidence>
<comment type="function">
    <text evidence="10">Promotes RNA polymerase assembly. Latches the N- and C-terminal regions of the beta' subunit thereby facilitating its interaction with the beta and alpha subunits.</text>
</comment>
<dbReference type="InterPro" id="IPR006110">
    <property type="entry name" value="Pol_omega/Rpo6/RPB6"/>
</dbReference>
<accession>A0A9D1I7P6</accession>
<keyword evidence="7 10" id="KW-0804">Transcription</keyword>
<dbReference type="InterPro" id="IPR036161">
    <property type="entry name" value="RPB6/omega-like_sf"/>
</dbReference>
<keyword evidence="4 10" id="KW-0240">DNA-directed RNA polymerase</keyword>
<organism evidence="11 12">
    <name type="scientific">Candidatus Egerieisoma faecipullorum</name>
    <dbReference type="NCBI Taxonomy" id="2840963"/>
    <lineage>
        <taxon>Bacteria</taxon>
        <taxon>Bacillati</taxon>
        <taxon>Bacillota</taxon>
        <taxon>Clostridia</taxon>
        <taxon>Eubacteriales</taxon>
        <taxon>Clostridiaceae</taxon>
        <taxon>Clostridiaceae incertae sedis</taxon>
        <taxon>Candidatus Egerieisoma</taxon>
    </lineage>
</organism>
<dbReference type="GO" id="GO:0003899">
    <property type="term" value="F:DNA-directed RNA polymerase activity"/>
    <property type="evidence" value="ECO:0007669"/>
    <property type="project" value="UniProtKB-UniRule"/>
</dbReference>
<evidence type="ECO:0000256" key="7">
    <source>
        <dbReference type="ARBA" id="ARBA00023163"/>
    </source>
</evidence>
<dbReference type="PANTHER" id="PTHR34476">
    <property type="entry name" value="DNA-DIRECTED RNA POLYMERASE SUBUNIT OMEGA"/>
    <property type="match status" value="1"/>
</dbReference>
<proteinExistence type="inferred from homology"/>
<dbReference type="GO" id="GO:0000428">
    <property type="term" value="C:DNA-directed RNA polymerase complex"/>
    <property type="evidence" value="ECO:0007669"/>
    <property type="project" value="UniProtKB-KW"/>
</dbReference>
<comment type="similarity">
    <text evidence="1 10">Belongs to the RNA polymerase subunit omega family.</text>
</comment>
<dbReference type="GO" id="GO:0003677">
    <property type="term" value="F:DNA binding"/>
    <property type="evidence" value="ECO:0007669"/>
    <property type="project" value="UniProtKB-UniRule"/>
</dbReference>
<keyword evidence="6 10" id="KW-0548">Nucleotidyltransferase</keyword>
<evidence type="ECO:0000256" key="3">
    <source>
        <dbReference type="ARBA" id="ARBA00013725"/>
    </source>
</evidence>
<gene>
    <name evidence="10" type="primary">rpoZ</name>
    <name evidence="11" type="ORF">IAD50_03630</name>
</gene>